<evidence type="ECO:0000313" key="2">
    <source>
        <dbReference type="Proteomes" id="UP000075243"/>
    </source>
</evidence>
<dbReference type="Proteomes" id="UP000075243">
    <property type="component" value="Chromosome 1"/>
</dbReference>
<gene>
    <name evidence="1" type="ORF">KK1_021398</name>
</gene>
<keyword evidence="2" id="KW-1185">Reference proteome</keyword>
<evidence type="ECO:0000313" key="1">
    <source>
        <dbReference type="EMBL" id="KYP77127.1"/>
    </source>
</evidence>
<proteinExistence type="predicted"/>
<name>A0A151UCV6_CAJCA</name>
<organism evidence="1 2">
    <name type="scientific">Cajanus cajan</name>
    <name type="common">Pigeon pea</name>
    <name type="synonym">Cajanus indicus</name>
    <dbReference type="NCBI Taxonomy" id="3821"/>
    <lineage>
        <taxon>Eukaryota</taxon>
        <taxon>Viridiplantae</taxon>
        <taxon>Streptophyta</taxon>
        <taxon>Embryophyta</taxon>
        <taxon>Tracheophyta</taxon>
        <taxon>Spermatophyta</taxon>
        <taxon>Magnoliopsida</taxon>
        <taxon>eudicotyledons</taxon>
        <taxon>Gunneridae</taxon>
        <taxon>Pentapetalae</taxon>
        <taxon>rosids</taxon>
        <taxon>fabids</taxon>
        <taxon>Fabales</taxon>
        <taxon>Fabaceae</taxon>
        <taxon>Papilionoideae</taxon>
        <taxon>50 kb inversion clade</taxon>
        <taxon>NPAAA clade</taxon>
        <taxon>indigoferoid/millettioid clade</taxon>
        <taxon>Phaseoleae</taxon>
        <taxon>Cajanus</taxon>
    </lineage>
</organism>
<dbReference type="Gramene" id="C.cajan_20777.t">
    <property type="protein sequence ID" value="C.cajan_20777.t.cds1"/>
    <property type="gene ID" value="C.cajan_20777"/>
</dbReference>
<reference evidence="1 2" key="1">
    <citation type="journal article" date="2012" name="Nat. Biotechnol.">
        <title>Draft genome sequence of pigeonpea (Cajanus cajan), an orphan legume crop of resource-poor farmers.</title>
        <authorList>
            <person name="Varshney R.K."/>
            <person name="Chen W."/>
            <person name="Li Y."/>
            <person name="Bharti A.K."/>
            <person name="Saxena R.K."/>
            <person name="Schlueter J.A."/>
            <person name="Donoghue M.T."/>
            <person name="Azam S."/>
            <person name="Fan G."/>
            <person name="Whaley A.M."/>
            <person name="Farmer A.D."/>
            <person name="Sheridan J."/>
            <person name="Iwata A."/>
            <person name="Tuteja R."/>
            <person name="Penmetsa R.V."/>
            <person name="Wu W."/>
            <person name="Upadhyaya H.D."/>
            <person name="Yang S.P."/>
            <person name="Shah T."/>
            <person name="Saxena K.B."/>
            <person name="Michael T."/>
            <person name="McCombie W.R."/>
            <person name="Yang B."/>
            <person name="Zhang G."/>
            <person name="Yang H."/>
            <person name="Wang J."/>
            <person name="Spillane C."/>
            <person name="Cook D.R."/>
            <person name="May G.D."/>
            <person name="Xu X."/>
            <person name="Jackson S.A."/>
        </authorList>
    </citation>
    <scope>NUCLEOTIDE SEQUENCE [LARGE SCALE GENOMIC DNA]</scope>
    <source>
        <strain evidence="2">cv. Asha</strain>
    </source>
</reference>
<protein>
    <recommendedName>
        <fullName evidence="3">Retrovirus-related Pol polyprotein from transposon TNT 1-94</fullName>
    </recommendedName>
</protein>
<evidence type="ECO:0008006" key="3">
    <source>
        <dbReference type="Google" id="ProtNLM"/>
    </source>
</evidence>
<dbReference type="AlphaFoldDB" id="A0A151UCV6"/>
<dbReference type="EMBL" id="CM003603">
    <property type="protein sequence ID" value="KYP77127.1"/>
    <property type="molecule type" value="Genomic_DNA"/>
</dbReference>
<feature type="non-terminal residue" evidence="1">
    <location>
        <position position="1"/>
    </location>
</feature>
<accession>A0A151UCV6</accession>
<sequence length="78" mass="9128">KYASYILKKFKMENSKLFSTLVGEKLKLTRESEDKKVGATQYKSLIGSLRYLIVTRSDIVFGVRLFNRFIEKSYVCHL</sequence>